<feature type="transmembrane region" description="Helical" evidence="5">
    <location>
        <begin position="128"/>
        <end position="146"/>
    </location>
</feature>
<evidence type="ECO:0000313" key="6">
    <source>
        <dbReference type="EMBL" id="CAB4744946.1"/>
    </source>
</evidence>
<dbReference type="GO" id="GO:0016020">
    <property type="term" value="C:membrane"/>
    <property type="evidence" value="ECO:0007669"/>
    <property type="project" value="UniProtKB-SubCell"/>
</dbReference>
<dbReference type="PANTHER" id="PTHR43701">
    <property type="entry name" value="MEMBRANE TRANSPORTER PROTEIN MJ0441-RELATED"/>
    <property type="match status" value="1"/>
</dbReference>
<evidence type="ECO:0000256" key="4">
    <source>
        <dbReference type="ARBA" id="ARBA00023136"/>
    </source>
</evidence>
<evidence type="ECO:0000313" key="7">
    <source>
        <dbReference type="EMBL" id="CAB5012785.1"/>
    </source>
</evidence>
<dbReference type="InterPro" id="IPR002781">
    <property type="entry name" value="TM_pro_TauE-like"/>
</dbReference>
<feature type="transmembrane region" description="Helical" evidence="5">
    <location>
        <begin position="198"/>
        <end position="218"/>
    </location>
</feature>
<organism evidence="6">
    <name type="scientific">freshwater metagenome</name>
    <dbReference type="NCBI Taxonomy" id="449393"/>
    <lineage>
        <taxon>unclassified sequences</taxon>
        <taxon>metagenomes</taxon>
        <taxon>ecological metagenomes</taxon>
    </lineage>
</organism>
<dbReference type="PANTHER" id="PTHR43701:SF5">
    <property type="entry name" value="MEMBRANE TRANSPORTER PROTEIN-RELATED"/>
    <property type="match status" value="1"/>
</dbReference>
<evidence type="ECO:0000256" key="2">
    <source>
        <dbReference type="ARBA" id="ARBA00022692"/>
    </source>
</evidence>
<keyword evidence="2 5" id="KW-0812">Transmembrane</keyword>
<dbReference type="InterPro" id="IPR051598">
    <property type="entry name" value="TSUP/Inactive_protease-like"/>
</dbReference>
<evidence type="ECO:0000256" key="1">
    <source>
        <dbReference type="ARBA" id="ARBA00004141"/>
    </source>
</evidence>
<sequence>MFELHNCVIALLLFCGAVLYTSVGHAGASAYIAIMTLFDLPAIVIKPTALTLNIAVSSFSSWRYINRGFFNRKLLLLLSIGAVPAAFVGGHIHLADTIYKPILGVLLLLSGVRFIVQSQQSDKNPQKVIPALAVLIGLCIGLLSGITGTGGGIFLSPLIIWLGWTNVRQASGTVAAFIFLNSVAGLLGNFASTKSLPTVLPLFLVAVLAGALIGTRFGTTRFSHSGIKRALGAVLIVAGIKFLLVLA</sequence>
<protein>
    <submittedName>
        <fullName evidence="6">Unannotated protein</fullName>
    </submittedName>
</protein>
<feature type="transmembrane region" description="Helical" evidence="5">
    <location>
        <begin position="230"/>
        <end position="246"/>
    </location>
</feature>
<feature type="transmembrane region" description="Helical" evidence="5">
    <location>
        <begin position="98"/>
        <end position="116"/>
    </location>
</feature>
<name>A0A6J6TCP9_9ZZZZ</name>
<keyword evidence="4 5" id="KW-0472">Membrane</keyword>
<keyword evidence="3 5" id="KW-1133">Transmembrane helix</keyword>
<feature type="transmembrane region" description="Helical" evidence="5">
    <location>
        <begin position="74"/>
        <end position="92"/>
    </location>
</feature>
<dbReference type="EMBL" id="CAFBPE010000094">
    <property type="protein sequence ID" value="CAB5012785.1"/>
    <property type="molecule type" value="Genomic_DNA"/>
</dbReference>
<dbReference type="AlphaFoldDB" id="A0A6J6TCP9"/>
<feature type="transmembrane region" description="Helical" evidence="5">
    <location>
        <begin position="40"/>
        <end position="62"/>
    </location>
</feature>
<gene>
    <name evidence="6" type="ORF">UFOPK2837_00247</name>
    <name evidence="7" type="ORF">UFOPK4065_01016</name>
</gene>
<evidence type="ECO:0000256" key="3">
    <source>
        <dbReference type="ARBA" id="ARBA00022989"/>
    </source>
</evidence>
<dbReference type="EMBL" id="CAEZZF010000009">
    <property type="protein sequence ID" value="CAB4744946.1"/>
    <property type="molecule type" value="Genomic_DNA"/>
</dbReference>
<evidence type="ECO:0000256" key="5">
    <source>
        <dbReference type="SAM" id="Phobius"/>
    </source>
</evidence>
<reference evidence="6" key="1">
    <citation type="submission" date="2020-05" db="EMBL/GenBank/DDBJ databases">
        <authorList>
            <person name="Chiriac C."/>
            <person name="Salcher M."/>
            <person name="Ghai R."/>
            <person name="Kavagutti S V."/>
        </authorList>
    </citation>
    <scope>NUCLEOTIDE SEQUENCE</scope>
</reference>
<comment type="subcellular location">
    <subcellularLocation>
        <location evidence="1">Membrane</location>
        <topology evidence="1">Multi-pass membrane protein</topology>
    </subcellularLocation>
</comment>
<proteinExistence type="predicted"/>
<feature type="transmembrane region" description="Helical" evidence="5">
    <location>
        <begin position="174"/>
        <end position="192"/>
    </location>
</feature>
<accession>A0A6J6TCP9</accession>
<dbReference type="Pfam" id="PF01925">
    <property type="entry name" value="TauE"/>
    <property type="match status" value="1"/>
</dbReference>